<keyword evidence="2" id="KW-1185">Reference proteome</keyword>
<evidence type="ECO:0000313" key="2">
    <source>
        <dbReference type="Proteomes" id="UP000054843"/>
    </source>
</evidence>
<dbReference type="Proteomes" id="UP000054843">
    <property type="component" value="Unassembled WGS sequence"/>
</dbReference>
<reference evidence="1 2" key="1">
    <citation type="submission" date="2015-01" db="EMBL/GenBank/DDBJ databases">
        <title>Evolution of Trichinella species and genotypes.</title>
        <authorList>
            <person name="Korhonen P.K."/>
            <person name="Edoardo P."/>
            <person name="Giuseppe L.R."/>
            <person name="Gasser R.B."/>
        </authorList>
    </citation>
    <scope>NUCLEOTIDE SEQUENCE [LARGE SCALE GENOMIC DNA]</scope>
    <source>
        <strain evidence="1">ISS1980</strain>
    </source>
</reference>
<gene>
    <name evidence="1" type="ORF">T10_10585</name>
</gene>
<organism evidence="1 2">
    <name type="scientific">Trichinella papuae</name>
    <dbReference type="NCBI Taxonomy" id="268474"/>
    <lineage>
        <taxon>Eukaryota</taxon>
        <taxon>Metazoa</taxon>
        <taxon>Ecdysozoa</taxon>
        <taxon>Nematoda</taxon>
        <taxon>Enoplea</taxon>
        <taxon>Dorylaimia</taxon>
        <taxon>Trichinellida</taxon>
        <taxon>Trichinellidae</taxon>
        <taxon>Trichinella</taxon>
    </lineage>
</organism>
<sequence length="56" mass="6752">MFADIEECYYFKHRRGLVLTQIRVQIAFELIYDLNNANDVRRMNNGVFNAMTDEEY</sequence>
<name>A0A0V1M0H1_9BILA</name>
<comment type="caution">
    <text evidence="1">The sequence shown here is derived from an EMBL/GenBank/DDBJ whole genome shotgun (WGS) entry which is preliminary data.</text>
</comment>
<proteinExistence type="predicted"/>
<dbReference type="EMBL" id="JYDO01000456">
    <property type="protein sequence ID" value="KRZ65206.1"/>
    <property type="molecule type" value="Genomic_DNA"/>
</dbReference>
<dbReference type="AlphaFoldDB" id="A0A0V1M0H1"/>
<evidence type="ECO:0000313" key="1">
    <source>
        <dbReference type="EMBL" id="KRZ65206.1"/>
    </source>
</evidence>
<protein>
    <submittedName>
        <fullName evidence="1">Uncharacterized protein</fullName>
    </submittedName>
</protein>
<accession>A0A0V1M0H1</accession>